<organism evidence="2 3">
    <name type="scientific">Armatimonas rosea</name>
    <dbReference type="NCBI Taxonomy" id="685828"/>
    <lineage>
        <taxon>Bacteria</taxon>
        <taxon>Bacillati</taxon>
        <taxon>Armatimonadota</taxon>
        <taxon>Armatimonadia</taxon>
        <taxon>Armatimonadales</taxon>
        <taxon>Armatimonadaceae</taxon>
        <taxon>Armatimonas</taxon>
    </lineage>
</organism>
<name>A0A7W9SSD8_ARMRO</name>
<gene>
    <name evidence="2" type="ORF">HNQ39_002999</name>
</gene>
<feature type="transmembrane region" description="Helical" evidence="1">
    <location>
        <begin position="312"/>
        <end position="332"/>
    </location>
</feature>
<feature type="transmembrane region" description="Helical" evidence="1">
    <location>
        <begin position="238"/>
        <end position="260"/>
    </location>
</feature>
<keyword evidence="1" id="KW-0812">Transmembrane</keyword>
<keyword evidence="1" id="KW-0472">Membrane</keyword>
<evidence type="ECO:0000313" key="2">
    <source>
        <dbReference type="EMBL" id="MBB6051208.1"/>
    </source>
</evidence>
<feature type="transmembrane region" description="Helical" evidence="1">
    <location>
        <begin position="420"/>
        <end position="444"/>
    </location>
</feature>
<keyword evidence="1" id="KW-1133">Transmembrane helix</keyword>
<feature type="transmembrane region" description="Helical" evidence="1">
    <location>
        <begin position="495"/>
        <end position="515"/>
    </location>
</feature>
<feature type="transmembrane region" description="Helical" evidence="1">
    <location>
        <begin position="61"/>
        <end position="81"/>
    </location>
</feature>
<protein>
    <submittedName>
        <fullName evidence="2">ABC-type transport system involved in multi-copper enzyme maturation permease subunit</fullName>
    </submittedName>
</protein>
<feature type="transmembrane region" description="Helical" evidence="1">
    <location>
        <begin position="175"/>
        <end position="194"/>
    </location>
</feature>
<feature type="transmembrane region" description="Helical" evidence="1">
    <location>
        <begin position="138"/>
        <end position="163"/>
    </location>
</feature>
<feature type="transmembrane region" description="Helical" evidence="1">
    <location>
        <begin position="25"/>
        <end position="49"/>
    </location>
</feature>
<evidence type="ECO:0000313" key="3">
    <source>
        <dbReference type="Proteomes" id="UP000520814"/>
    </source>
</evidence>
<feature type="transmembrane region" description="Helical" evidence="1">
    <location>
        <begin position="464"/>
        <end position="489"/>
    </location>
</feature>
<dbReference type="RefSeq" id="WP_184197590.1">
    <property type="nucleotide sequence ID" value="NZ_JACHGW010000002.1"/>
</dbReference>
<accession>A0A7W9SSD8</accession>
<dbReference type="Proteomes" id="UP000520814">
    <property type="component" value="Unassembled WGS sequence"/>
</dbReference>
<comment type="caution">
    <text evidence="2">The sequence shown here is derived from an EMBL/GenBank/DDBJ whole genome shotgun (WGS) entry which is preliminary data.</text>
</comment>
<evidence type="ECO:0000256" key="1">
    <source>
        <dbReference type="SAM" id="Phobius"/>
    </source>
</evidence>
<dbReference type="AlphaFoldDB" id="A0A7W9SSD8"/>
<feature type="transmembrane region" description="Helical" evidence="1">
    <location>
        <begin position="102"/>
        <end position="132"/>
    </location>
</feature>
<proteinExistence type="predicted"/>
<dbReference type="EMBL" id="JACHGW010000002">
    <property type="protein sequence ID" value="MBB6051208.1"/>
    <property type="molecule type" value="Genomic_DNA"/>
</dbReference>
<sequence length="538" mass="57796">MALKRLLWLRWRLTLRGFTRNKSSLVGSIIGLVVLGPYALALAGGLGYGLVKLDLTLGEDALRAALLLLAGIWVVGPLLGFQPNEAQDITRLFVYPVPVRTLFLGAILGCFLELTTLFLLPTLLATVVGAAFHGVGAALVAVTAVSFFLFQTLAASQAVTLALQGVLRSRKWRDVVLLVVPLFWITWQVGVQTLSRDAVKTDWRAFLASPLWDGLNFLPSGLAARAVGAGMKGLWPLAIAYLGALGLVTVATLSLSGWLVGKAYQGEAVGVPAPTGTRKKAQGSTRRRLGRARGILGAIVQKEWAIFTRDPYFRLLVMNYLTMLVIGAFSALSRGRGSEGVSSTIALWVATSLGLVQQTRLSYNIFGAEANAASLLFAYPLRRRVLLLGKNLANLSAILPLNLLATVGLCAALHRPDMLIVLVPWMLCASVVMTAVGNAVSVMLPQRVNPNGLRTRGASGGEGFLQFGITLAALVLYVPVLAAVLVPTLWIESTWLWLTVPLALCYTGGLYALSLRLTEGWLLEREPQIIARVARPES</sequence>
<reference evidence="2 3" key="1">
    <citation type="submission" date="2020-08" db="EMBL/GenBank/DDBJ databases">
        <title>Genomic Encyclopedia of Type Strains, Phase IV (KMG-IV): sequencing the most valuable type-strain genomes for metagenomic binning, comparative biology and taxonomic classification.</title>
        <authorList>
            <person name="Goeker M."/>
        </authorList>
    </citation>
    <scope>NUCLEOTIDE SEQUENCE [LARGE SCALE GENOMIC DNA]</scope>
    <source>
        <strain evidence="2 3">DSM 23562</strain>
    </source>
</reference>
<feature type="transmembrane region" description="Helical" evidence="1">
    <location>
        <begin position="392"/>
        <end position="414"/>
    </location>
</feature>
<keyword evidence="3" id="KW-1185">Reference proteome</keyword>